<evidence type="ECO:0000313" key="9">
    <source>
        <dbReference type="EMBL" id="MBO8414253.1"/>
    </source>
</evidence>
<comment type="caution">
    <text evidence="9">The sequence shown here is derived from an EMBL/GenBank/DDBJ whole genome shotgun (WGS) entry which is preliminary data.</text>
</comment>
<dbReference type="GO" id="GO:0008270">
    <property type="term" value="F:zinc ion binding"/>
    <property type="evidence" value="ECO:0007669"/>
    <property type="project" value="InterPro"/>
</dbReference>
<gene>
    <name evidence="9" type="ORF">IAC78_02070</name>
</gene>
<name>A0A9D9D7Y5_9BACL</name>
<dbReference type="GO" id="GO:0006508">
    <property type="term" value="P:proteolysis"/>
    <property type="evidence" value="ECO:0007669"/>
    <property type="project" value="UniProtKB-KW"/>
</dbReference>
<evidence type="ECO:0000256" key="5">
    <source>
        <dbReference type="ARBA" id="ARBA00022801"/>
    </source>
</evidence>
<evidence type="ECO:0000256" key="1">
    <source>
        <dbReference type="ARBA" id="ARBA00001947"/>
    </source>
</evidence>
<dbReference type="Proteomes" id="UP000823629">
    <property type="component" value="Unassembled WGS sequence"/>
</dbReference>
<dbReference type="InterPro" id="IPR002933">
    <property type="entry name" value="Peptidase_M20"/>
</dbReference>
<dbReference type="NCBIfam" id="TIGR01887">
    <property type="entry name" value="dipeptidaselike"/>
    <property type="match status" value="1"/>
</dbReference>
<comment type="similarity">
    <text evidence="2">Belongs to the peptidase M20A family.</text>
</comment>
<dbReference type="SUPFAM" id="SSF53187">
    <property type="entry name" value="Zn-dependent exopeptidases"/>
    <property type="match status" value="1"/>
</dbReference>
<proteinExistence type="inferred from homology"/>
<evidence type="ECO:0000256" key="8">
    <source>
        <dbReference type="ARBA" id="ARBA00023049"/>
    </source>
</evidence>
<keyword evidence="8" id="KW-0482">Metalloprotease</keyword>
<dbReference type="InterPro" id="IPR050072">
    <property type="entry name" value="Peptidase_M20A"/>
</dbReference>
<evidence type="ECO:0000256" key="7">
    <source>
        <dbReference type="ARBA" id="ARBA00022997"/>
    </source>
</evidence>
<evidence type="ECO:0000313" key="10">
    <source>
        <dbReference type="Proteomes" id="UP000823629"/>
    </source>
</evidence>
<comment type="cofactor">
    <cofactor evidence="1">
        <name>Zn(2+)</name>
        <dbReference type="ChEBI" id="CHEBI:29105"/>
    </cofactor>
</comment>
<evidence type="ECO:0000256" key="4">
    <source>
        <dbReference type="ARBA" id="ARBA00022723"/>
    </source>
</evidence>
<dbReference type="InterPro" id="IPR036264">
    <property type="entry name" value="Bact_exopeptidase_dim_dom"/>
</dbReference>
<keyword evidence="7 9" id="KW-0224">Dipeptidase</keyword>
<keyword evidence="4" id="KW-0479">Metal-binding</keyword>
<dbReference type="Gene3D" id="3.40.630.10">
    <property type="entry name" value="Zn peptidases"/>
    <property type="match status" value="1"/>
</dbReference>
<evidence type="ECO:0000256" key="2">
    <source>
        <dbReference type="ARBA" id="ARBA00006247"/>
    </source>
</evidence>
<dbReference type="AlphaFoldDB" id="A0A9D9D7Y5"/>
<dbReference type="EC" id="3.4.13.-" evidence="9"/>
<dbReference type="Pfam" id="PF01546">
    <property type="entry name" value="Peptidase_M20"/>
    <property type="match status" value="1"/>
</dbReference>
<reference evidence="9" key="2">
    <citation type="journal article" date="2021" name="PeerJ">
        <title>Extensive microbial diversity within the chicken gut microbiome revealed by metagenomics and culture.</title>
        <authorList>
            <person name="Gilroy R."/>
            <person name="Ravi A."/>
            <person name="Getino M."/>
            <person name="Pursley I."/>
            <person name="Horton D.L."/>
            <person name="Alikhan N.F."/>
            <person name="Baker D."/>
            <person name="Gharbi K."/>
            <person name="Hall N."/>
            <person name="Watson M."/>
            <person name="Adriaenssens E.M."/>
            <person name="Foster-Nyarko E."/>
            <person name="Jarju S."/>
            <person name="Secka A."/>
            <person name="Antonio M."/>
            <person name="Oren A."/>
            <person name="Chaudhuri R.R."/>
            <person name="La Ragione R."/>
            <person name="Hildebrand F."/>
            <person name="Pallen M.J."/>
        </authorList>
    </citation>
    <scope>NUCLEOTIDE SEQUENCE</scope>
    <source>
        <strain evidence="9">1748</strain>
    </source>
</reference>
<protein>
    <submittedName>
        <fullName evidence="9">Sapep family Mn(2+)-dependent dipeptidase</fullName>
        <ecNumber evidence="9">3.4.13.-</ecNumber>
    </submittedName>
</protein>
<dbReference type="SUPFAM" id="SSF55031">
    <property type="entry name" value="Bacterial exopeptidase dimerisation domain"/>
    <property type="match status" value="1"/>
</dbReference>
<evidence type="ECO:0000256" key="3">
    <source>
        <dbReference type="ARBA" id="ARBA00022670"/>
    </source>
</evidence>
<reference evidence="9" key="1">
    <citation type="submission" date="2020-10" db="EMBL/GenBank/DDBJ databases">
        <authorList>
            <person name="Gilroy R."/>
        </authorList>
    </citation>
    <scope>NUCLEOTIDE SEQUENCE</scope>
    <source>
        <strain evidence="9">1748</strain>
    </source>
</reference>
<dbReference type="GO" id="GO:0016805">
    <property type="term" value="F:dipeptidase activity"/>
    <property type="evidence" value="ECO:0007669"/>
    <property type="project" value="UniProtKB-KW"/>
</dbReference>
<keyword evidence="6" id="KW-0862">Zinc</keyword>
<dbReference type="GO" id="GO:0008777">
    <property type="term" value="F:acetylornithine deacetylase activity"/>
    <property type="evidence" value="ECO:0007669"/>
    <property type="project" value="TreeGrafter"/>
</dbReference>
<accession>A0A9D9D7Y5</accession>
<dbReference type="GO" id="GO:0006526">
    <property type="term" value="P:L-arginine biosynthetic process"/>
    <property type="evidence" value="ECO:0007669"/>
    <property type="project" value="TreeGrafter"/>
</dbReference>
<dbReference type="InterPro" id="IPR010964">
    <property type="entry name" value="M20A_pepV-rel"/>
</dbReference>
<dbReference type="PANTHER" id="PTHR43808">
    <property type="entry name" value="ACETYLORNITHINE DEACETYLASE"/>
    <property type="match status" value="1"/>
</dbReference>
<dbReference type="EMBL" id="JADING010000059">
    <property type="protein sequence ID" value="MBO8414253.1"/>
    <property type="molecule type" value="Genomic_DNA"/>
</dbReference>
<organism evidence="9 10">
    <name type="scientific">Candidatus Scatoplasma merdavium</name>
    <dbReference type="NCBI Taxonomy" id="2840932"/>
    <lineage>
        <taxon>Bacteria</taxon>
        <taxon>Bacillati</taxon>
        <taxon>Bacillota</taxon>
        <taxon>Bacilli</taxon>
        <taxon>Bacillales</taxon>
        <taxon>Candidatus Scatoplasma</taxon>
    </lineage>
</organism>
<dbReference type="PANTHER" id="PTHR43808:SF31">
    <property type="entry name" value="N-ACETYL-L-CITRULLINE DEACETYLASE"/>
    <property type="match status" value="1"/>
</dbReference>
<sequence length="452" mass="50765">MIDTKQITEKYYLKALDALKEAIKINTVYDEKSRSKTDPFGKGVSKGLNFFKELGETLGFKSVNYDNYVTELSYGEGKILDIYAHTDVVPVSEHWESDPFYPSVKNNIMYARGASDDKGPAIAAIYACKALLDEGYLGNFKLRIIIGGNEERDSLCLDHYFNKLNKPYPDMGFSPDGNFPLIYAEKTICNFEVEYENIKIPLISSFHFGEAFNVVLDEFRLKNVFDSLKLEEYIAQNTEGEIHIEGDELVFKGKPAHGSTPDKGINAACMGLTFLGTYYNIPRLIEIASYFRNGNGEEFNGNYTSVDFSSSSYCLGKISYENETLKLSINSRFPNEYDVDLVMNNLKANTNADRIKYIGGSKGFKIDLDSPLIVTLLKAYQEVTSDYESKPLAIGGGTYARESKNSVAFGMEFPGVDTLMHQDGEFLPLDDFKKGIEIYIKAIYELGKVLSK</sequence>
<keyword evidence="3" id="KW-0645">Protease</keyword>
<keyword evidence="5 9" id="KW-0378">Hydrolase</keyword>
<evidence type="ECO:0000256" key="6">
    <source>
        <dbReference type="ARBA" id="ARBA00022833"/>
    </source>
</evidence>
<dbReference type="GO" id="GO:0008237">
    <property type="term" value="F:metallopeptidase activity"/>
    <property type="evidence" value="ECO:0007669"/>
    <property type="project" value="UniProtKB-KW"/>
</dbReference>
<dbReference type="Gene3D" id="3.30.70.360">
    <property type="match status" value="2"/>
</dbReference>